<proteinExistence type="predicted"/>
<gene>
    <name evidence="1" type="primary">Vigan.UMG011500</name>
    <name evidence="1" type="ORF">VIGAN_UM011500</name>
</gene>
<dbReference type="AlphaFoldDB" id="A0A0S3TD86"/>
<protein>
    <submittedName>
        <fullName evidence="1">Uncharacterized protein</fullName>
    </submittedName>
</protein>
<sequence length="83" mass="9416">MSSKATNGSTQRTYLTKAKLHIHGQLLDGKWEPHTWKSRFLWSSSRTSIVHTAAQVEGPSSLVWIEEEWKNLGTPGKKRNIAK</sequence>
<accession>A0A0S3TD86</accession>
<name>A0A0S3TD86_PHAAN</name>
<evidence type="ECO:0000313" key="1">
    <source>
        <dbReference type="EMBL" id="BAU03102.1"/>
    </source>
</evidence>
<reference evidence="1" key="1">
    <citation type="journal article" date="2015" name="Sci. Rep.">
        <title>The power of single molecule real-time sequencing technology in the de novo assembly of a eukaryotic genome.</title>
        <authorList>
            <person name="Sakai H."/>
            <person name="Naito K."/>
            <person name="Ogiso-Tanaka E."/>
            <person name="Takahashi Y."/>
            <person name="Iseki K."/>
            <person name="Muto C."/>
            <person name="Satou K."/>
            <person name="Teruya K."/>
            <person name="Shiroma A."/>
            <person name="Shimoji M."/>
            <person name="Hirano T."/>
            <person name="Itoh T."/>
            <person name="Kaga A."/>
            <person name="Tomooka N."/>
        </authorList>
    </citation>
    <scope>NUCLEOTIDE SEQUENCE</scope>
</reference>
<organism evidence="1">
    <name type="scientific">Vigna angularis var. angularis</name>
    <dbReference type="NCBI Taxonomy" id="157739"/>
    <lineage>
        <taxon>Eukaryota</taxon>
        <taxon>Viridiplantae</taxon>
        <taxon>Streptophyta</taxon>
        <taxon>Embryophyta</taxon>
        <taxon>Tracheophyta</taxon>
        <taxon>Spermatophyta</taxon>
        <taxon>Magnoliopsida</taxon>
        <taxon>eudicotyledons</taxon>
        <taxon>Gunneridae</taxon>
        <taxon>Pentapetalae</taxon>
        <taxon>rosids</taxon>
        <taxon>fabids</taxon>
        <taxon>Fabales</taxon>
        <taxon>Fabaceae</taxon>
        <taxon>Papilionoideae</taxon>
        <taxon>50 kb inversion clade</taxon>
        <taxon>NPAAA clade</taxon>
        <taxon>indigoferoid/millettioid clade</taxon>
        <taxon>Phaseoleae</taxon>
        <taxon>Vigna</taxon>
    </lineage>
</organism>
<dbReference type="EMBL" id="AP015079">
    <property type="protein sequence ID" value="BAU03102.1"/>
    <property type="molecule type" value="Genomic_DNA"/>
</dbReference>